<evidence type="ECO:0000259" key="3">
    <source>
        <dbReference type="Pfam" id="PF13702"/>
    </source>
</evidence>
<dbReference type="InterPro" id="IPR047194">
    <property type="entry name" value="CwlT-like_lysozyme"/>
</dbReference>
<dbReference type="Proteomes" id="UP000016057">
    <property type="component" value="Unassembled WGS sequence"/>
</dbReference>
<name>K8Z8P2_9ENTE</name>
<evidence type="ECO:0000313" key="5">
    <source>
        <dbReference type="Proteomes" id="UP000016057"/>
    </source>
</evidence>
<keyword evidence="2" id="KW-0472">Membrane</keyword>
<keyword evidence="2" id="KW-0812">Transmembrane</keyword>
<protein>
    <recommendedName>
        <fullName evidence="3">CwlT-like lysozyme domain-containing protein</fullName>
    </recommendedName>
</protein>
<feature type="transmembrane region" description="Helical" evidence="2">
    <location>
        <begin position="20"/>
        <end position="39"/>
    </location>
</feature>
<sequence length="219" mass="25080">MKIQNKISAFLKKEKWQAGFRILLLVMVSIFLFIGSAFITERGLEIENVRTLQPLISEVAKEEGMMEYLPYIKGIIMLESAGTGTDVMQSSESKYGVPNKITSQKESLEAGISFLKQAIEKAKEMDCDIWTAIQAYNFGLSYIHYVAQHGKKNTIPLAETYSEQMLASKNAKGEHQKYRYWKLKAMKYNGGYLYRDGGNFFYAEQVAFNMKILKFFHQG</sequence>
<dbReference type="eggNOG" id="COG0741">
    <property type="taxonomic scope" value="Bacteria"/>
</dbReference>
<dbReference type="STRING" id="1234409.C683_0750"/>
<dbReference type="Gene3D" id="1.10.530.10">
    <property type="match status" value="1"/>
</dbReference>
<accession>K8Z8P2</accession>
<dbReference type="AlphaFoldDB" id="K8Z8P2"/>
<proteinExistence type="predicted"/>
<dbReference type="Pfam" id="PF13702">
    <property type="entry name" value="Lysozyme_like"/>
    <property type="match status" value="1"/>
</dbReference>
<gene>
    <name evidence="4" type="ORF">C683_0750</name>
</gene>
<comment type="subcellular location">
    <subcellularLocation>
        <location evidence="1">Cell surface</location>
    </subcellularLocation>
</comment>
<dbReference type="GO" id="GO:0009986">
    <property type="term" value="C:cell surface"/>
    <property type="evidence" value="ECO:0007669"/>
    <property type="project" value="UniProtKB-SubCell"/>
</dbReference>
<evidence type="ECO:0000256" key="2">
    <source>
        <dbReference type="SAM" id="Phobius"/>
    </source>
</evidence>
<feature type="domain" description="CwlT-like lysozyme" evidence="3">
    <location>
        <begin position="47"/>
        <end position="209"/>
    </location>
</feature>
<evidence type="ECO:0000313" key="4">
    <source>
        <dbReference type="EMBL" id="EKU27419.1"/>
    </source>
</evidence>
<reference evidence="4 5" key="1">
    <citation type="journal article" date="2013" name="Genome Announc.">
        <title>Draft Genome Sequence of Catellicoccus marimammalium, a Novel Species Commonly Found in Gull Feces.</title>
        <authorList>
            <person name="Weigand M.R."/>
            <person name="Ryu H."/>
            <person name="Bozcek L."/>
            <person name="Konstantinidis K.T."/>
            <person name="Santo Domingo J.W."/>
        </authorList>
    </citation>
    <scope>NUCLEOTIDE SEQUENCE [LARGE SCALE GENOMIC DNA]</scope>
    <source>
        <strain evidence="4 5">M35/04/3</strain>
    </source>
</reference>
<dbReference type="CDD" id="cd16891">
    <property type="entry name" value="CwlT-like"/>
    <property type="match status" value="1"/>
</dbReference>
<dbReference type="SUPFAM" id="SSF53955">
    <property type="entry name" value="Lysozyme-like"/>
    <property type="match status" value="1"/>
</dbReference>
<comment type="caution">
    <text evidence="4">The sequence shown here is derived from an EMBL/GenBank/DDBJ whole genome shotgun (WGS) entry which is preliminary data.</text>
</comment>
<organism evidence="4 5">
    <name type="scientific">Catellicoccus marimammalium M35/04/3</name>
    <dbReference type="NCBI Taxonomy" id="1234409"/>
    <lineage>
        <taxon>Bacteria</taxon>
        <taxon>Bacillati</taxon>
        <taxon>Bacillota</taxon>
        <taxon>Bacilli</taxon>
        <taxon>Lactobacillales</taxon>
        <taxon>Enterococcaceae</taxon>
        <taxon>Catellicoccus</taxon>
    </lineage>
</organism>
<evidence type="ECO:0000256" key="1">
    <source>
        <dbReference type="ARBA" id="ARBA00004241"/>
    </source>
</evidence>
<keyword evidence="5" id="KW-1185">Reference proteome</keyword>
<keyword evidence="2" id="KW-1133">Transmembrane helix</keyword>
<dbReference type="EMBL" id="AMYT01000017">
    <property type="protein sequence ID" value="EKU27419.1"/>
    <property type="molecule type" value="Genomic_DNA"/>
</dbReference>
<dbReference type="InterPro" id="IPR023346">
    <property type="entry name" value="Lysozyme-like_dom_sf"/>
</dbReference>